<dbReference type="Pfam" id="PF00139">
    <property type="entry name" value="Lectin_legB"/>
    <property type="match status" value="1"/>
</dbReference>
<evidence type="ECO:0000256" key="1">
    <source>
        <dbReference type="ARBA" id="ARBA00007606"/>
    </source>
</evidence>
<gene>
    <name evidence="6" type="ORF">PVAP13_6KG193100</name>
</gene>
<feature type="transmembrane region" description="Helical" evidence="3">
    <location>
        <begin position="75"/>
        <end position="94"/>
    </location>
</feature>
<keyword evidence="3" id="KW-0812">Transmembrane</keyword>
<evidence type="ECO:0000259" key="5">
    <source>
        <dbReference type="Pfam" id="PF00139"/>
    </source>
</evidence>
<organism evidence="6 7">
    <name type="scientific">Panicum virgatum</name>
    <name type="common">Blackwell switchgrass</name>
    <dbReference type="NCBI Taxonomy" id="38727"/>
    <lineage>
        <taxon>Eukaryota</taxon>
        <taxon>Viridiplantae</taxon>
        <taxon>Streptophyta</taxon>
        <taxon>Embryophyta</taxon>
        <taxon>Tracheophyta</taxon>
        <taxon>Spermatophyta</taxon>
        <taxon>Magnoliopsida</taxon>
        <taxon>Liliopsida</taxon>
        <taxon>Poales</taxon>
        <taxon>Poaceae</taxon>
        <taxon>PACMAD clade</taxon>
        <taxon>Panicoideae</taxon>
        <taxon>Panicodae</taxon>
        <taxon>Paniceae</taxon>
        <taxon>Panicinae</taxon>
        <taxon>Panicum</taxon>
        <taxon>Panicum sect. Hiantes</taxon>
    </lineage>
</organism>
<evidence type="ECO:0000256" key="4">
    <source>
        <dbReference type="SAM" id="SignalP"/>
    </source>
</evidence>
<keyword evidence="7" id="KW-1185">Reference proteome</keyword>
<dbReference type="SUPFAM" id="SSF49899">
    <property type="entry name" value="Concanavalin A-like lectins/glucanases"/>
    <property type="match status" value="1"/>
</dbReference>
<evidence type="ECO:0000313" key="6">
    <source>
        <dbReference type="EMBL" id="KAG2583701.1"/>
    </source>
</evidence>
<feature type="signal peptide" evidence="4">
    <location>
        <begin position="1"/>
        <end position="29"/>
    </location>
</feature>
<keyword evidence="4" id="KW-0732">Signal</keyword>
<dbReference type="AlphaFoldDB" id="A0A8T0RCW5"/>
<sequence length="338" mass="35187">MGGEMPAPLLLPFLLLLLLAPAPAPSAAAAASSSFALNFFPAAAAQLALSGGANATAAAVSMASPGARVQYRAPIVFPSAAGGLAFSTYFAFALPPSAASSLAFFLAPSAAAARSPPALAVVFSARHVRVDLAGRAAPHGQARYSPARSRTRSLLHAWIDYNATSATLRVRVSAARVRPSPPLLSCPLDLSPVLRSGPVLAGFRTPSGNCTLFSWAFHAAPYRMHSQPLNPTDLLTTPPRPPPPERRYSPWGAAVSLLFAAACGAMVTFFVLFLWYSVAARRPVAPVEYPMHTSDVVYQKIVLVGVKDDAATADDDGHPPPVVANDSIQVAAAFAIVL</sequence>
<comment type="similarity">
    <text evidence="1">Belongs to the leguminous lectin family.</text>
</comment>
<proteinExistence type="inferred from homology"/>
<keyword evidence="2" id="KW-0430">Lectin</keyword>
<feature type="transmembrane region" description="Helical" evidence="3">
    <location>
        <begin position="39"/>
        <end position="63"/>
    </location>
</feature>
<dbReference type="PANTHER" id="PTHR32401">
    <property type="entry name" value="CONCANAVALIN A-LIKE LECTIN FAMILY PROTEIN"/>
    <property type="match status" value="1"/>
</dbReference>
<dbReference type="Gene3D" id="2.60.120.200">
    <property type="match status" value="1"/>
</dbReference>
<dbReference type="Proteomes" id="UP000823388">
    <property type="component" value="Chromosome 6K"/>
</dbReference>
<dbReference type="InterPro" id="IPR013320">
    <property type="entry name" value="ConA-like_dom_sf"/>
</dbReference>
<reference evidence="6" key="1">
    <citation type="submission" date="2020-05" db="EMBL/GenBank/DDBJ databases">
        <title>WGS assembly of Panicum virgatum.</title>
        <authorList>
            <person name="Lovell J.T."/>
            <person name="Jenkins J."/>
            <person name="Shu S."/>
            <person name="Juenger T.E."/>
            <person name="Schmutz J."/>
        </authorList>
    </citation>
    <scope>NUCLEOTIDE SEQUENCE</scope>
    <source>
        <strain evidence="6">AP13</strain>
    </source>
</reference>
<evidence type="ECO:0000256" key="3">
    <source>
        <dbReference type="SAM" id="Phobius"/>
    </source>
</evidence>
<dbReference type="InterPro" id="IPR001220">
    <property type="entry name" value="Legume_lectin_dom"/>
</dbReference>
<keyword evidence="3" id="KW-0472">Membrane</keyword>
<evidence type="ECO:0000313" key="7">
    <source>
        <dbReference type="Proteomes" id="UP000823388"/>
    </source>
</evidence>
<dbReference type="GO" id="GO:0030246">
    <property type="term" value="F:carbohydrate binding"/>
    <property type="evidence" value="ECO:0007669"/>
    <property type="project" value="UniProtKB-KW"/>
</dbReference>
<dbReference type="PANTHER" id="PTHR32401:SF16">
    <property type="entry name" value="CONCANAVALIN A-LIKE LECTIN FAMILY PROTEIN"/>
    <property type="match status" value="1"/>
</dbReference>
<dbReference type="EMBL" id="CM029047">
    <property type="protein sequence ID" value="KAG2583701.1"/>
    <property type="molecule type" value="Genomic_DNA"/>
</dbReference>
<comment type="caution">
    <text evidence="6">The sequence shown here is derived from an EMBL/GenBank/DDBJ whole genome shotgun (WGS) entry which is preliminary data.</text>
</comment>
<keyword evidence="3" id="KW-1133">Transmembrane helix</keyword>
<accession>A0A8T0RCW5</accession>
<protein>
    <recommendedName>
        <fullName evidence="5">Legume lectin domain-containing protein</fullName>
    </recommendedName>
</protein>
<feature type="domain" description="Legume lectin" evidence="5">
    <location>
        <begin position="126"/>
        <end position="220"/>
    </location>
</feature>
<feature type="chain" id="PRO_5035927155" description="Legume lectin domain-containing protein" evidence="4">
    <location>
        <begin position="30"/>
        <end position="338"/>
    </location>
</feature>
<evidence type="ECO:0000256" key="2">
    <source>
        <dbReference type="ARBA" id="ARBA00022734"/>
    </source>
</evidence>
<dbReference type="InterPro" id="IPR050258">
    <property type="entry name" value="Leguminous_Lectin"/>
</dbReference>
<name>A0A8T0RCW5_PANVG</name>
<feature type="transmembrane region" description="Helical" evidence="3">
    <location>
        <begin position="251"/>
        <end position="276"/>
    </location>
</feature>